<evidence type="ECO:0000256" key="6">
    <source>
        <dbReference type="RuleBase" id="RU363076"/>
    </source>
</evidence>
<keyword evidence="5 6" id="KW-0472">Membrane</keyword>
<evidence type="ECO:0000313" key="8">
    <source>
        <dbReference type="Proteomes" id="UP000033774"/>
    </source>
</evidence>
<dbReference type="Pfam" id="PF02104">
    <property type="entry name" value="SURF1"/>
    <property type="match status" value="1"/>
</dbReference>
<dbReference type="EMBL" id="LAJY01000024">
    <property type="protein sequence ID" value="KJV10947.1"/>
    <property type="molecule type" value="Genomic_DNA"/>
</dbReference>
<evidence type="ECO:0000256" key="4">
    <source>
        <dbReference type="ARBA" id="ARBA00022989"/>
    </source>
</evidence>
<evidence type="ECO:0000313" key="7">
    <source>
        <dbReference type="EMBL" id="KJV10947.1"/>
    </source>
</evidence>
<keyword evidence="3 6" id="KW-0812">Transmembrane</keyword>
<dbReference type="CDD" id="cd06662">
    <property type="entry name" value="SURF1"/>
    <property type="match status" value="1"/>
</dbReference>
<comment type="subcellular location">
    <subcellularLocation>
        <location evidence="6">Cell membrane</location>
        <topology evidence="6">Multi-pass membrane protein</topology>
    </subcellularLocation>
    <subcellularLocation>
        <location evidence="1">Membrane</location>
    </subcellularLocation>
</comment>
<gene>
    <name evidence="7" type="ORF">VZ95_01500</name>
</gene>
<evidence type="ECO:0000256" key="3">
    <source>
        <dbReference type="ARBA" id="ARBA00022692"/>
    </source>
</evidence>
<reference evidence="7 8" key="1">
    <citation type="submission" date="2015-03" db="EMBL/GenBank/DDBJ databases">
        <title>Draft genome sequence of Elstera litoralis.</title>
        <authorList>
            <person name="Rahalkar M.C."/>
            <person name="Dhakephalkar P.K."/>
            <person name="Pore S.D."/>
            <person name="Arora P."/>
            <person name="Kapse N.G."/>
            <person name="Pandit P.S."/>
        </authorList>
    </citation>
    <scope>NUCLEOTIDE SEQUENCE [LARGE SCALE GENOMIC DNA]</scope>
    <source>
        <strain evidence="7 8">Dia-1</strain>
    </source>
</reference>
<comment type="caution">
    <text evidence="7">The sequence shown here is derived from an EMBL/GenBank/DDBJ whole genome shotgun (WGS) entry which is preliminary data.</text>
</comment>
<evidence type="ECO:0000256" key="2">
    <source>
        <dbReference type="ARBA" id="ARBA00007165"/>
    </source>
</evidence>
<keyword evidence="8" id="KW-1185">Reference proteome</keyword>
<feature type="transmembrane region" description="Helical" evidence="6">
    <location>
        <begin position="12"/>
        <end position="34"/>
    </location>
</feature>
<dbReference type="Proteomes" id="UP000033774">
    <property type="component" value="Unassembled WGS sequence"/>
</dbReference>
<keyword evidence="4 6" id="KW-1133">Transmembrane helix</keyword>
<dbReference type="GO" id="GO:0005886">
    <property type="term" value="C:plasma membrane"/>
    <property type="evidence" value="ECO:0007669"/>
    <property type="project" value="UniProtKB-SubCell"/>
</dbReference>
<accession>A0A0F3IWD8</accession>
<dbReference type="PATRIC" id="fig|552518.3.peg.1418"/>
<dbReference type="PROSITE" id="PS50895">
    <property type="entry name" value="SURF1"/>
    <property type="match status" value="1"/>
</dbReference>
<dbReference type="PANTHER" id="PTHR23427:SF2">
    <property type="entry name" value="SURFEIT LOCUS PROTEIN 1"/>
    <property type="match status" value="1"/>
</dbReference>
<dbReference type="PANTHER" id="PTHR23427">
    <property type="entry name" value="SURFEIT LOCUS PROTEIN"/>
    <property type="match status" value="1"/>
</dbReference>
<sequence>MSYLQAEKPLSNLPLFLAAGIAVVILIVLGTWQLQRLEWKQALMTARQTAVAEEPLALLPTGDVSTIAFRRLRLTGFYDPQIEFHLSGQSLTGTRGMSQAGWHVVTPFHLADGAVVMVDRGFVPYDLKDPSRRAPVPSGVQSIEGLIRPPGPRGWMVPENDLRQNVWFTLDPEAMARAGGLAGVVPFTLDLVASSAASDDWPRGGQTRLDLPNNHLQYALTWYSLAGVLIVVTGLFARARRRAASRTTEEAHG</sequence>
<keyword evidence="6" id="KW-1003">Cell membrane</keyword>
<feature type="transmembrane region" description="Helical" evidence="6">
    <location>
        <begin position="218"/>
        <end position="237"/>
    </location>
</feature>
<organism evidence="7 8">
    <name type="scientific">Elstera litoralis</name>
    <dbReference type="NCBI Taxonomy" id="552518"/>
    <lineage>
        <taxon>Bacteria</taxon>
        <taxon>Pseudomonadati</taxon>
        <taxon>Pseudomonadota</taxon>
        <taxon>Alphaproteobacteria</taxon>
        <taxon>Rhodospirillales</taxon>
        <taxon>Rhodospirillaceae</taxon>
        <taxon>Elstera</taxon>
    </lineage>
</organism>
<dbReference type="AlphaFoldDB" id="A0A0F3IWD8"/>
<evidence type="ECO:0000256" key="5">
    <source>
        <dbReference type="ARBA" id="ARBA00023136"/>
    </source>
</evidence>
<dbReference type="InterPro" id="IPR045214">
    <property type="entry name" value="Surf1/Surf4"/>
</dbReference>
<name>A0A0F3IWD8_9PROT</name>
<proteinExistence type="inferred from homology"/>
<evidence type="ECO:0000256" key="1">
    <source>
        <dbReference type="ARBA" id="ARBA00004370"/>
    </source>
</evidence>
<dbReference type="InterPro" id="IPR002994">
    <property type="entry name" value="Surf1/Shy1"/>
</dbReference>
<comment type="similarity">
    <text evidence="2 6">Belongs to the SURF1 family.</text>
</comment>
<protein>
    <recommendedName>
        <fullName evidence="6">SURF1-like protein</fullName>
    </recommendedName>
</protein>